<protein>
    <recommendedName>
        <fullName evidence="3">HicB-like antitoxin of toxin-antitoxin system domain-containing protein</fullName>
    </recommendedName>
</protein>
<evidence type="ECO:0000313" key="2">
    <source>
        <dbReference type="Proteomes" id="UP001379533"/>
    </source>
</evidence>
<dbReference type="Proteomes" id="UP001379533">
    <property type="component" value="Chromosome"/>
</dbReference>
<evidence type="ECO:0000313" key="1">
    <source>
        <dbReference type="EMBL" id="WXA95069.1"/>
    </source>
</evidence>
<dbReference type="RefSeq" id="WP_394845678.1">
    <property type="nucleotide sequence ID" value="NZ_CP089982.1"/>
</dbReference>
<organism evidence="1 2">
    <name type="scientific">Pendulispora brunnea</name>
    <dbReference type="NCBI Taxonomy" id="2905690"/>
    <lineage>
        <taxon>Bacteria</taxon>
        <taxon>Pseudomonadati</taxon>
        <taxon>Myxococcota</taxon>
        <taxon>Myxococcia</taxon>
        <taxon>Myxococcales</taxon>
        <taxon>Sorangiineae</taxon>
        <taxon>Pendulisporaceae</taxon>
        <taxon>Pendulispora</taxon>
    </lineage>
</organism>
<evidence type="ECO:0008006" key="3">
    <source>
        <dbReference type="Google" id="ProtNLM"/>
    </source>
</evidence>
<dbReference type="SUPFAM" id="SSF143100">
    <property type="entry name" value="TTHA1013/TTHA0281-like"/>
    <property type="match status" value="1"/>
</dbReference>
<sequence>MLRPRDDGTYEAECLMLPGCTCVARSRQQALEKMQNLVSEALREEKVGATRYEIVYLAVGRSS</sequence>
<keyword evidence="2" id="KW-1185">Reference proteome</keyword>
<name>A0ABZ2K8V3_9BACT</name>
<gene>
    <name evidence="1" type="ORF">LZC95_52690</name>
</gene>
<accession>A0ABZ2K8V3</accession>
<dbReference type="InterPro" id="IPR035069">
    <property type="entry name" value="TTHA1013/TTHA0281-like"/>
</dbReference>
<dbReference type="EMBL" id="CP089982">
    <property type="protein sequence ID" value="WXA95069.1"/>
    <property type="molecule type" value="Genomic_DNA"/>
</dbReference>
<proteinExistence type="predicted"/>
<reference evidence="1 2" key="1">
    <citation type="submission" date="2021-12" db="EMBL/GenBank/DDBJ databases">
        <title>Discovery of the Pendulisporaceae a myxobacterial family with distinct sporulation behavior and unique specialized metabolism.</title>
        <authorList>
            <person name="Garcia R."/>
            <person name="Popoff A."/>
            <person name="Bader C.D."/>
            <person name="Loehr J."/>
            <person name="Walesch S."/>
            <person name="Walt C."/>
            <person name="Boldt J."/>
            <person name="Bunk B."/>
            <person name="Haeckl F.J.F.P.J."/>
            <person name="Gunesch A.P."/>
            <person name="Birkelbach J."/>
            <person name="Nuebel U."/>
            <person name="Pietschmann T."/>
            <person name="Bach T."/>
            <person name="Mueller R."/>
        </authorList>
    </citation>
    <scope>NUCLEOTIDE SEQUENCE [LARGE SCALE GENOMIC DNA]</scope>
    <source>
        <strain evidence="1 2">MSr12523</strain>
    </source>
</reference>